<dbReference type="STRING" id="888832.HMPREF9420_1567"/>
<organism evidence="1 2">
    <name type="scientific">Segatella salivae DSM 15606</name>
    <dbReference type="NCBI Taxonomy" id="888832"/>
    <lineage>
        <taxon>Bacteria</taxon>
        <taxon>Pseudomonadati</taxon>
        <taxon>Bacteroidota</taxon>
        <taxon>Bacteroidia</taxon>
        <taxon>Bacteroidales</taxon>
        <taxon>Prevotellaceae</taxon>
        <taxon>Segatella</taxon>
    </lineage>
</organism>
<protein>
    <recommendedName>
        <fullName evidence="3">Ricin B lectin domain-containing protein</fullName>
    </recommendedName>
</protein>
<evidence type="ECO:0000313" key="2">
    <source>
        <dbReference type="Proteomes" id="UP000003874"/>
    </source>
</evidence>
<dbReference type="HOGENOM" id="CLU_292539_0_0_10"/>
<evidence type="ECO:0008006" key="3">
    <source>
        <dbReference type="Google" id="ProtNLM"/>
    </source>
</evidence>
<sequence length="1041" mass="114877">MSIKPFLISLCCAFGSVVCHGQTLYDLSDVYLKNADFNANYDHAVGETGNVAQQICELPGWNKDFSVNYTIAGVYQIGTNKTFNGAKVPDKAFDGTTSGGVLALSTGWEQALKYYQTVTLPAGNYTMKSAFFNGSDKSSGISLMAWLPDGGTPVKSSLTSFLVDNWTEDVVHFTLTETTTGRIQLGFQAPESRGSANFARVCMDFIHLYRDTPVGKFEVDIKKHDLLNAINQAKQQLGSTSNASATAFREAITKAQEVYDNASATLENVMQACAHLAQAAQTFAWANPTGEVPLVTTDSRFACGSTMAFARIQVKGENIVEQGVCWSTSPNPTIRDERTTEVIHHKGQIYWMKNLLPATCYYIRAYAITQGKQVGYGDNIKCYTLPKGTLSYTLRDGGDNETKARIEAAMKTAVNWWNNLTSIHGVTFNVGFNSGTPTADCSYGGYIRVGANTAYQRTGTMLHEMAHGVGVGTHNPWWDGRMRSNGNRGLWLGDRATAVLRFWEDDNTATLTGDHIHFWPYGINGAHEDDGSDALYIIQSLIVQALGEDGLPPSGGFATPAYSFEQEDNQRYYLKNEAIENGRYSMFVTEQKDGCLALKELSSEDVLTNDSATWHVIFNAEKSLYSFKNVATGHVITYDTHTSSMRTGEADGATDDVLFHLMRGRKDVVEGSSVRGYWMIHNDGSESPKVMSAENGSTLTTATYNLGNDATAQRWLILDKNTMESIEMQAKKDYSKQLDDYLDLVKKLRSTPHREDIAGTDKAFDKGLEAIKSRRLTATSAGKLSSLVAEAHALAYNFLSHVTPLSKYEPFDLTFMVMNPGMDQLNGWTGKPALNHSSGEFYQATFDFNQTVSNLPVGSYQLRVQAFQRPGSAETAYQAHMSGDDKVTTEIYLGDRSCKVKQAVTEARETPIGVGNESMLPSNPAKYIPNDMLSASEYFANGLYENNVSARVETENSSLKLGIRCTFSDNMYWSIFDNFRLYYFGNMPFDEVMPVKKIQVQTQSVSDRVFTIDGRAINMHGKGVESLPHGVYIIGGKKVVR</sequence>
<dbReference type="SUPFAM" id="SSF55486">
    <property type="entry name" value="Metalloproteases ('zincins'), catalytic domain"/>
    <property type="match status" value="1"/>
</dbReference>
<dbReference type="RefSeq" id="WP_007134828.1">
    <property type="nucleotide sequence ID" value="NZ_GL629647.1"/>
</dbReference>
<dbReference type="Gene3D" id="1.20.1270.90">
    <property type="entry name" value="AF1782-like"/>
    <property type="match status" value="1"/>
</dbReference>
<keyword evidence="2" id="KW-1185">Reference proteome</keyword>
<dbReference type="AlphaFoldDB" id="E6MPZ9"/>
<dbReference type="OrthoDB" id="9765957at2"/>
<dbReference type="Proteomes" id="UP000003874">
    <property type="component" value="Unassembled WGS sequence"/>
</dbReference>
<dbReference type="eggNOG" id="COG1082">
    <property type="taxonomic scope" value="Bacteria"/>
</dbReference>
<comment type="caution">
    <text evidence="1">The sequence shown here is derived from an EMBL/GenBank/DDBJ whole genome shotgun (WGS) entry which is preliminary data.</text>
</comment>
<accession>E6MPZ9</accession>
<dbReference type="EMBL" id="AEQO01000133">
    <property type="protein sequence ID" value="EFV04316.1"/>
    <property type="molecule type" value="Genomic_DNA"/>
</dbReference>
<proteinExistence type="predicted"/>
<dbReference type="Gene3D" id="2.60.120.260">
    <property type="entry name" value="Galactose-binding domain-like"/>
    <property type="match status" value="1"/>
</dbReference>
<reference evidence="1 2" key="1">
    <citation type="submission" date="2010-12" db="EMBL/GenBank/DDBJ databases">
        <authorList>
            <person name="Muzny D."/>
            <person name="Qin X."/>
            <person name="Deng J."/>
            <person name="Jiang H."/>
            <person name="Liu Y."/>
            <person name="Qu J."/>
            <person name="Song X.-Z."/>
            <person name="Zhang L."/>
            <person name="Thornton R."/>
            <person name="Coyle M."/>
            <person name="Francisco L."/>
            <person name="Jackson L."/>
            <person name="Javaid M."/>
            <person name="Korchina V."/>
            <person name="Kovar C."/>
            <person name="Mata R."/>
            <person name="Mathew T."/>
            <person name="Ngo R."/>
            <person name="Nguyen L."/>
            <person name="Nguyen N."/>
            <person name="Okwuonu G."/>
            <person name="Ongeri F."/>
            <person name="Pham C."/>
            <person name="Simmons D."/>
            <person name="Wilczek-Boney K."/>
            <person name="Hale W."/>
            <person name="Jakkamsetti A."/>
            <person name="Pham P."/>
            <person name="Ruth R."/>
            <person name="San Lucas F."/>
            <person name="Warren J."/>
            <person name="Zhang J."/>
            <person name="Zhao Z."/>
            <person name="Zhou C."/>
            <person name="Zhu D."/>
            <person name="Lee S."/>
            <person name="Bess C."/>
            <person name="Blankenburg K."/>
            <person name="Forbes L."/>
            <person name="Fu Q."/>
            <person name="Gubbala S."/>
            <person name="Hirani K."/>
            <person name="Jayaseelan J.C."/>
            <person name="Lara F."/>
            <person name="Munidasa M."/>
            <person name="Palculict T."/>
            <person name="Patil S."/>
            <person name="Pu L.-L."/>
            <person name="Saada N."/>
            <person name="Tang L."/>
            <person name="Weissenberger G."/>
            <person name="Zhu Y."/>
            <person name="Hemphill L."/>
            <person name="Shang Y."/>
            <person name="Youmans B."/>
            <person name="Ayvaz T."/>
            <person name="Ross M."/>
            <person name="Santibanez J."/>
            <person name="Aqrawi P."/>
            <person name="Gross S."/>
            <person name="Joshi V."/>
            <person name="Fowler G."/>
            <person name="Nazareth L."/>
            <person name="Reid J."/>
            <person name="Worley K."/>
            <person name="Petrosino J."/>
            <person name="Highlander S."/>
            <person name="Gibbs R."/>
        </authorList>
    </citation>
    <scope>NUCLEOTIDE SEQUENCE [LARGE SCALE GENOMIC DNA]</scope>
    <source>
        <strain evidence="1 2">DSM 15606</strain>
    </source>
</reference>
<evidence type="ECO:0000313" key="1">
    <source>
        <dbReference type="EMBL" id="EFV04316.1"/>
    </source>
</evidence>
<gene>
    <name evidence="1" type="ORF">HMPREF9420_1567</name>
</gene>
<name>E6MPZ9_9BACT</name>